<evidence type="ECO:0000313" key="13">
    <source>
        <dbReference type="Proteomes" id="UP000291822"/>
    </source>
</evidence>
<keyword evidence="9" id="KW-0472">Membrane</keyword>
<proteinExistence type="inferred from homology"/>
<keyword evidence="5" id="KW-0997">Cell inner membrane</keyword>
<comment type="similarity">
    <text evidence="2">Belongs to the TonB family.</text>
</comment>
<feature type="region of interest" description="Disordered" evidence="10">
    <location>
        <begin position="40"/>
        <end position="81"/>
    </location>
</feature>
<dbReference type="PANTHER" id="PTHR33446">
    <property type="entry name" value="PROTEIN TONB-RELATED"/>
    <property type="match status" value="1"/>
</dbReference>
<feature type="compositionally biased region" description="Polar residues" evidence="10">
    <location>
        <begin position="40"/>
        <end position="57"/>
    </location>
</feature>
<keyword evidence="6" id="KW-0812">Transmembrane</keyword>
<evidence type="ECO:0000256" key="10">
    <source>
        <dbReference type="SAM" id="MobiDB-lite"/>
    </source>
</evidence>
<gene>
    <name evidence="12" type="ORF">EZM97_32635</name>
</gene>
<dbReference type="InterPro" id="IPR006260">
    <property type="entry name" value="TonB/TolA_C"/>
</dbReference>
<dbReference type="NCBIfam" id="TIGR01352">
    <property type="entry name" value="tonB_Cterm"/>
    <property type="match status" value="1"/>
</dbReference>
<keyword evidence="13" id="KW-1185">Reference proteome</keyword>
<dbReference type="GO" id="GO:0031992">
    <property type="term" value="F:energy transducer activity"/>
    <property type="evidence" value="ECO:0007669"/>
    <property type="project" value="TreeGrafter"/>
</dbReference>
<evidence type="ECO:0000256" key="4">
    <source>
        <dbReference type="ARBA" id="ARBA00022475"/>
    </source>
</evidence>
<evidence type="ECO:0000256" key="3">
    <source>
        <dbReference type="ARBA" id="ARBA00022448"/>
    </source>
</evidence>
<comment type="caution">
    <text evidence="12">The sequence shown here is derived from an EMBL/GenBank/DDBJ whole genome shotgun (WGS) entry which is preliminary data.</text>
</comment>
<evidence type="ECO:0000256" key="1">
    <source>
        <dbReference type="ARBA" id="ARBA00004383"/>
    </source>
</evidence>
<evidence type="ECO:0000313" key="12">
    <source>
        <dbReference type="EMBL" id="TCI07337.1"/>
    </source>
</evidence>
<dbReference type="AlphaFoldDB" id="A0A4R0YP13"/>
<dbReference type="Gene3D" id="3.30.1150.10">
    <property type="match status" value="1"/>
</dbReference>
<evidence type="ECO:0000256" key="8">
    <source>
        <dbReference type="ARBA" id="ARBA00022989"/>
    </source>
</evidence>
<evidence type="ECO:0000256" key="2">
    <source>
        <dbReference type="ARBA" id="ARBA00006555"/>
    </source>
</evidence>
<evidence type="ECO:0000256" key="7">
    <source>
        <dbReference type="ARBA" id="ARBA00022927"/>
    </source>
</evidence>
<dbReference type="GO" id="GO:0055085">
    <property type="term" value="P:transmembrane transport"/>
    <property type="evidence" value="ECO:0007669"/>
    <property type="project" value="InterPro"/>
</dbReference>
<dbReference type="Proteomes" id="UP000291822">
    <property type="component" value="Unassembled WGS sequence"/>
</dbReference>
<evidence type="ECO:0000256" key="5">
    <source>
        <dbReference type="ARBA" id="ARBA00022519"/>
    </source>
</evidence>
<protein>
    <submittedName>
        <fullName evidence="12">Energy transducer TonB</fullName>
    </submittedName>
</protein>
<keyword evidence="4" id="KW-1003">Cell membrane</keyword>
<dbReference type="EMBL" id="SJTG01000005">
    <property type="protein sequence ID" value="TCI07337.1"/>
    <property type="molecule type" value="Genomic_DNA"/>
</dbReference>
<dbReference type="InterPro" id="IPR037682">
    <property type="entry name" value="TonB_C"/>
</dbReference>
<name>A0A4R0YP13_9GAMM</name>
<sequence length="171" mass="18266">MCRHTGGEMKTGTGKTCLQMVGALCMASGIMAMWAPNAYGQDQASPSEPATAGSTQPAARHFYSLGGSSRTRPSSMNLTTATRLRPKYPPEAIRDHHEGTVMVMAQIGVNGQVTETRIEQSSGYRELDDSAATAVGSWTFRPAIRDGVPVVSWARVPVNFALPKPDVLPSD</sequence>
<reference evidence="12 13" key="1">
    <citation type="submission" date="2019-02" db="EMBL/GenBank/DDBJ databases">
        <title>Dyella amyloliquefaciens sp. nov., isolated from forest soil.</title>
        <authorList>
            <person name="Gao Z.-H."/>
            <person name="Qiu L.-H."/>
        </authorList>
    </citation>
    <scope>NUCLEOTIDE SEQUENCE [LARGE SCALE GENOMIC DNA]</scope>
    <source>
        <strain evidence="12 13">KACC 12747</strain>
    </source>
</reference>
<organism evidence="12 13">
    <name type="scientific">Dyella soli</name>
    <dbReference type="NCBI Taxonomy" id="522319"/>
    <lineage>
        <taxon>Bacteria</taxon>
        <taxon>Pseudomonadati</taxon>
        <taxon>Pseudomonadota</taxon>
        <taxon>Gammaproteobacteria</taxon>
        <taxon>Lysobacterales</taxon>
        <taxon>Rhodanobacteraceae</taxon>
        <taxon>Dyella</taxon>
    </lineage>
</organism>
<keyword evidence="7" id="KW-0653">Protein transport</keyword>
<dbReference type="PANTHER" id="PTHR33446:SF2">
    <property type="entry name" value="PROTEIN TONB"/>
    <property type="match status" value="1"/>
</dbReference>
<keyword evidence="3" id="KW-0813">Transport</keyword>
<dbReference type="PROSITE" id="PS52015">
    <property type="entry name" value="TONB_CTD"/>
    <property type="match status" value="1"/>
</dbReference>
<feature type="compositionally biased region" description="Polar residues" evidence="10">
    <location>
        <begin position="66"/>
        <end position="81"/>
    </location>
</feature>
<dbReference type="Pfam" id="PF03544">
    <property type="entry name" value="TonB_C"/>
    <property type="match status" value="1"/>
</dbReference>
<accession>A0A4R0YP13</accession>
<dbReference type="GO" id="GO:0015031">
    <property type="term" value="P:protein transport"/>
    <property type="evidence" value="ECO:0007669"/>
    <property type="project" value="UniProtKB-KW"/>
</dbReference>
<evidence type="ECO:0000259" key="11">
    <source>
        <dbReference type="PROSITE" id="PS52015"/>
    </source>
</evidence>
<dbReference type="InterPro" id="IPR051045">
    <property type="entry name" value="TonB-dependent_transducer"/>
</dbReference>
<dbReference type="GO" id="GO:0098797">
    <property type="term" value="C:plasma membrane protein complex"/>
    <property type="evidence" value="ECO:0007669"/>
    <property type="project" value="TreeGrafter"/>
</dbReference>
<comment type="subcellular location">
    <subcellularLocation>
        <location evidence="1">Cell inner membrane</location>
        <topology evidence="1">Single-pass membrane protein</topology>
        <orientation evidence="1">Periplasmic side</orientation>
    </subcellularLocation>
</comment>
<evidence type="ECO:0000256" key="6">
    <source>
        <dbReference type="ARBA" id="ARBA00022692"/>
    </source>
</evidence>
<dbReference type="SUPFAM" id="SSF74653">
    <property type="entry name" value="TolA/TonB C-terminal domain"/>
    <property type="match status" value="1"/>
</dbReference>
<keyword evidence="8" id="KW-1133">Transmembrane helix</keyword>
<feature type="domain" description="TonB C-terminal" evidence="11">
    <location>
        <begin position="73"/>
        <end position="169"/>
    </location>
</feature>
<evidence type="ECO:0000256" key="9">
    <source>
        <dbReference type="ARBA" id="ARBA00023136"/>
    </source>
</evidence>